<dbReference type="PANTHER" id="PTHR45650:SF4">
    <property type="entry name" value="GDSL-LIKE LIPASE_ACYLHYDROLASE FAMILY PROTEIN, EXPRESSED"/>
    <property type="match status" value="1"/>
</dbReference>
<dbReference type="GO" id="GO:0016788">
    <property type="term" value="F:hydrolase activity, acting on ester bonds"/>
    <property type="evidence" value="ECO:0007669"/>
    <property type="project" value="InterPro"/>
</dbReference>
<comment type="caution">
    <text evidence="9">The sequence shown here is derived from an EMBL/GenBank/DDBJ whole genome shotgun (WGS) entry which is preliminary data.</text>
</comment>
<name>A0AAD4TCQ6_9MAGN</name>
<dbReference type="InterPro" id="IPR051238">
    <property type="entry name" value="GDSL_esterase/lipase"/>
</dbReference>
<dbReference type="SUPFAM" id="SSF52266">
    <property type="entry name" value="SGNH hydrolase"/>
    <property type="match status" value="1"/>
</dbReference>
<feature type="signal peptide" evidence="8">
    <location>
        <begin position="1"/>
        <end position="26"/>
    </location>
</feature>
<protein>
    <recommendedName>
        <fullName evidence="11">GDSL esterase/lipase</fullName>
    </recommendedName>
</protein>
<reference evidence="9" key="1">
    <citation type="submission" date="2022-04" db="EMBL/GenBank/DDBJ databases">
        <title>A functionally conserved STORR gene fusion in Papaver species that diverged 16.8 million years ago.</title>
        <authorList>
            <person name="Catania T."/>
        </authorList>
    </citation>
    <scope>NUCLEOTIDE SEQUENCE</scope>
    <source>
        <strain evidence="9">S-188037</strain>
    </source>
</reference>
<dbReference type="InterPro" id="IPR035669">
    <property type="entry name" value="SGNH_plant_lipase-like"/>
</dbReference>
<sequence length="381" mass="42329">MGLYTNFHVLLYVAIFASLWRRSCLALETTFPATFIFGDSLVDAGNNNYIATIAKANYAPYGIDFPGGAKSTGRFSNGRTVIDIIGEELGLNAYIPPYLARTTVGDVVLRGVNYASGSSGILYDTGAIAGDRINLDAQIDNFAKTRNYIISTVNNANSLPKASSKRLLGEALFFVVMGSNDFIINYFSPIPSIRTQKVTPEVFIDSMISRFRLQLTRLYEMDARKIVVANVGSVGCIPLERASNLNFQYPTGGSCKDSMNKATVLFDAKLKSLIMELNSNLVQSKFVYADVYNMFSHLVDNYESYGFENYKTSCCQVLPGQLLRGLLPCTPASVLCRNRSKYVFWDWAHPTDATNVVIAKRFLDGKSTDMYPMNIRQLYYA</sequence>
<evidence type="ECO:0000256" key="7">
    <source>
        <dbReference type="ARBA" id="ARBA00023098"/>
    </source>
</evidence>
<evidence type="ECO:0000256" key="8">
    <source>
        <dbReference type="SAM" id="SignalP"/>
    </source>
</evidence>
<evidence type="ECO:0008006" key="11">
    <source>
        <dbReference type="Google" id="ProtNLM"/>
    </source>
</evidence>
<evidence type="ECO:0000256" key="4">
    <source>
        <dbReference type="ARBA" id="ARBA00022729"/>
    </source>
</evidence>
<dbReference type="GO" id="GO:0016042">
    <property type="term" value="P:lipid catabolic process"/>
    <property type="evidence" value="ECO:0007669"/>
    <property type="project" value="UniProtKB-KW"/>
</dbReference>
<dbReference type="InterPro" id="IPR001087">
    <property type="entry name" value="GDSL"/>
</dbReference>
<evidence type="ECO:0000256" key="2">
    <source>
        <dbReference type="ARBA" id="ARBA00008668"/>
    </source>
</evidence>
<keyword evidence="6" id="KW-0442">Lipid degradation</keyword>
<dbReference type="CDD" id="cd01837">
    <property type="entry name" value="SGNH_plant_lipase_like"/>
    <property type="match status" value="1"/>
</dbReference>
<keyword evidence="3" id="KW-0964">Secreted</keyword>
<evidence type="ECO:0000256" key="3">
    <source>
        <dbReference type="ARBA" id="ARBA00022525"/>
    </source>
</evidence>
<organism evidence="9 10">
    <name type="scientific">Papaver atlanticum</name>
    <dbReference type="NCBI Taxonomy" id="357466"/>
    <lineage>
        <taxon>Eukaryota</taxon>
        <taxon>Viridiplantae</taxon>
        <taxon>Streptophyta</taxon>
        <taxon>Embryophyta</taxon>
        <taxon>Tracheophyta</taxon>
        <taxon>Spermatophyta</taxon>
        <taxon>Magnoliopsida</taxon>
        <taxon>Ranunculales</taxon>
        <taxon>Papaveraceae</taxon>
        <taxon>Papaveroideae</taxon>
        <taxon>Papaver</taxon>
    </lineage>
</organism>
<accession>A0AAD4TCQ6</accession>
<keyword evidence="7" id="KW-0443">Lipid metabolism</keyword>
<gene>
    <name evidence="9" type="ORF">MKW98_020950</name>
</gene>
<evidence type="ECO:0000313" key="10">
    <source>
        <dbReference type="Proteomes" id="UP001202328"/>
    </source>
</evidence>
<dbReference type="PANTHER" id="PTHR45650">
    <property type="entry name" value="GDSL-LIKE LIPASE/ACYLHYDROLASE-RELATED"/>
    <property type="match status" value="1"/>
</dbReference>
<evidence type="ECO:0000256" key="6">
    <source>
        <dbReference type="ARBA" id="ARBA00022963"/>
    </source>
</evidence>
<evidence type="ECO:0000313" key="9">
    <source>
        <dbReference type="EMBL" id="KAI3949628.1"/>
    </source>
</evidence>
<dbReference type="GO" id="GO:0005576">
    <property type="term" value="C:extracellular region"/>
    <property type="evidence" value="ECO:0007669"/>
    <property type="project" value="UniProtKB-SubCell"/>
</dbReference>
<keyword evidence="5" id="KW-0378">Hydrolase</keyword>
<dbReference type="Gene3D" id="3.40.50.1110">
    <property type="entry name" value="SGNH hydrolase"/>
    <property type="match status" value="1"/>
</dbReference>
<comment type="similarity">
    <text evidence="2">Belongs to the 'GDSL' lipolytic enzyme family.</text>
</comment>
<dbReference type="Pfam" id="PF00657">
    <property type="entry name" value="Lipase_GDSL"/>
    <property type="match status" value="1"/>
</dbReference>
<evidence type="ECO:0000256" key="5">
    <source>
        <dbReference type="ARBA" id="ARBA00022801"/>
    </source>
</evidence>
<comment type="subcellular location">
    <subcellularLocation>
        <location evidence="1">Secreted</location>
    </subcellularLocation>
</comment>
<dbReference type="InterPro" id="IPR036514">
    <property type="entry name" value="SGNH_hydro_sf"/>
</dbReference>
<proteinExistence type="inferred from homology"/>
<feature type="chain" id="PRO_5041900670" description="GDSL esterase/lipase" evidence="8">
    <location>
        <begin position="27"/>
        <end position="381"/>
    </location>
</feature>
<keyword evidence="4 8" id="KW-0732">Signal</keyword>
<dbReference type="Proteomes" id="UP001202328">
    <property type="component" value="Unassembled WGS sequence"/>
</dbReference>
<dbReference type="AlphaFoldDB" id="A0AAD4TCQ6"/>
<dbReference type="EMBL" id="JAJJMB010003050">
    <property type="protein sequence ID" value="KAI3949628.1"/>
    <property type="molecule type" value="Genomic_DNA"/>
</dbReference>
<evidence type="ECO:0000256" key="1">
    <source>
        <dbReference type="ARBA" id="ARBA00004613"/>
    </source>
</evidence>
<keyword evidence="10" id="KW-1185">Reference proteome</keyword>